<dbReference type="GO" id="GO:0016887">
    <property type="term" value="F:ATP hydrolysis activity"/>
    <property type="evidence" value="ECO:0007669"/>
    <property type="project" value="InterPro"/>
</dbReference>
<evidence type="ECO:0000259" key="1">
    <source>
        <dbReference type="Pfam" id="PF13304"/>
    </source>
</evidence>
<organism evidence="2 3">
    <name type="scientific">[Eubacterium] siraeum</name>
    <dbReference type="NCBI Taxonomy" id="39492"/>
    <lineage>
        <taxon>Bacteria</taxon>
        <taxon>Bacillati</taxon>
        <taxon>Bacillota</taxon>
        <taxon>Clostridia</taxon>
        <taxon>Eubacteriales</taxon>
        <taxon>Oscillospiraceae</taxon>
        <taxon>Oscillospiraceae incertae sedis</taxon>
    </lineage>
</organism>
<proteinExistence type="predicted"/>
<dbReference type="GO" id="GO:0005524">
    <property type="term" value="F:ATP binding"/>
    <property type="evidence" value="ECO:0007669"/>
    <property type="project" value="UniProtKB-KW"/>
</dbReference>
<comment type="caution">
    <text evidence="2">The sequence shown here is derived from an EMBL/GenBank/DDBJ whole genome shotgun (WGS) entry which is preliminary data.</text>
</comment>
<gene>
    <name evidence="2" type="ORF">PNE09_12545</name>
</gene>
<dbReference type="Proteomes" id="UP001210809">
    <property type="component" value="Unassembled WGS sequence"/>
</dbReference>
<dbReference type="Pfam" id="PF13304">
    <property type="entry name" value="AAA_21"/>
    <property type="match status" value="2"/>
</dbReference>
<keyword evidence="2" id="KW-0067">ATP-binding</keyword>
<dbReference type="InterPro" id="IPR003959">
    <property type="entry name" value="ATPase_AAA_core"/>
</dbReference>
<evidence type="ECO:0000313" key="3">
    <source>
        <dbReference type="Proteomes" id="UP001210809"/>
    </source>
</evidence>
<evidence type="ECO:0000313" key="2">
    <source>
        <dbReference type="EMBL" id="MDB8004880.1"/>
    </source>
</evidence>
<accession>A0AAW6D5H2</accession>
<dbReference type="AlphaFoldDB" id="A0AAW6D5H2"/>
<feature type="domain" description="ATPase AAA-type core" evidence="1">
    <location>
        <begin position="299"/>
        <end position="375"/>
    </location>
</feature>
<reference evidence="2" key="1">
    <citation type="submission" date="2023-01" db="EMBL/GenBank/DDBJ databases">
        <title>Human gut microbiome strain richness.</title>
        <authorList>
            <person name="Chen-Liaw A."/>
        </authorList>
    </citation>
    <scope>NUCLEOTIDE SEQUENCE</scope>
    <source>
        <strain evidence="2">1001283st1_G1_1001283B150217_161031</strain>
    </source>
</reference>
<dbReference type="Gene3D" id="3.40.50.300">
    <property type="entry name" value="P-loop containing nucleotide triphosphate hydrolases"/>
    <property type="match status" value="1"/>
</dbReference>
<sequence>MNIENGGISMLLSFTVSNYKSFKQSNTLSMVPAPKQKGLDYSICKEKIGKTSYKALCSTVMYGPNASGKTNIIGAMDTFRAIVLRGNIRNSEEQASPNAAAYSLELIPNKDISAPVTMAIEFINNGVKYKYEITLDIGLFLERDKKRKILSETFYVNNVMVFQRDETIKIGNLSQISSYLIEADISKNRSFADISEKSLLADELFLTGAFKLLFAPKLVQQFTDWISEKFMVIYHANEVQFINRFADPKEKTIYIDTTTQQAAKLFGINSNGIGYFSGDDGTMKLCSVIDNLNIAKGKGVVIQSDIYESYGTLRFVNIFPLIIRALDTGSTLVIDEFDASIHPIALMNIINIFHNDEVNTRHAQLIFNTHNPIFLNSNMFRRDEIKFVERDDTTHESSIYALSDFGTSGKNAVRKGDDYMKNYFVDQYGAINNIDFTDVIKDVLGVNGESSDEKTN</sequence>
<keyword evidence="2" id="KW-0547">Nucleotide-binding</keyword>
<dbReference type="PANTHER" id="PTHR40396:SF1">
    <property type="entry name" value="ATPASE AAA-TYPE CORE DOMAIN-CONTAINING PROTEIN"/>
    <property type="match status" value="1"/>
</dbReference>
<feature type="domain" description="ATPase AAA-type core" evidence="1">
    <location>
        <begin position="59"/>
        <end position="147"/>
    </location>
</feature>
<protein>
    <submittedName>
        <fullName evidence="2">ATP-binding protein</fullName>
    </submittedName>
</protein>
<dbReference type="EMBL" id="JAQLXW010000027">
    <property type="protein sequence ID" value="MDB8004880.1"/>
    <property type="molecule type" value="Genomic_DNA"/>
</dbReference>
<dbReference type="InterPro" id="IPR027417">
    <property type="entry name" value="P-loop_NTPase"/>
</dbReference>
<name>A0AAW6D5H2_9FIRM</name>
<dbReference type="PANTHER" id="PTHR40396">
    <property type="entry name" value="ATPASE-LIKE PROTEIN"/>
    <property type="match status" value="1"/>
</dbReference>
<dbReference type="SUPFAM" id="SSF52540">
    <property type="entry name" value="P-loop containing nucleoside triphosphate hydrolases"/>
    <property type="match status" value="1"/>
</dbReference>